<dbReference type="CDD" id="cd15473">
    <property type="entry name" value="Myo5p-like_CBD_DIL_ANK"/>
    <property type="match status" value="1"/>
</dbReference>
<dbReference type="SUPFAM" id="SSF48403">
    <property type="entry name" value="Ankyrin repeat"/>
    <property type="match status" value="1"/>
</dbReference>
<comment type="caution">
    <text evidence="3">The sequence shown here is derived from an EMBL/GenBank/DDBJ whole genome shotgun (WGS) entry which is preliminary data.</text>
</comment>
<evidence type="ECO:0000313" key="3">
    <source>
        <dbReference type="EMBL" id="KAF9455116.1"/>
    </source>
</evidence>
<accession>A0A9P5XTF8</accession>
<dbReference type="InterPro" id="IPR036770">
    <property type="entry name" value="Ankyrin_rpt-contain_sf"/>
</dbReference>
<organism evidence="3 4">
    <name type="scientific">Macrolepiota fuliginosa MF-IS2</name>
    <dbReference type="NCBI Taxonomy" id="1400762"/>
    <lineage>
        <taxon>Eukaryota</taxon>
        <taxon>Fungi</taxon>
        <taxon>Dikarya</taxon>
        <taxon>Basidiomycota</taxon>
        <taxon>Agaricomycotina</taxon>
        <taxon>Agaricomycetes</taxon>
        <taxon>Agaricomycetidae</taxon>
        <taxon>Agaricales</taxon>
        <taxon>Agaricineae</taxon>
        <taxon>Agaricaceae</taxon>
        <taxon>Macrolepiota</taxon>
    </lineage>
</organism>
<feature type="region of interest" description="Disordered" evidence="1">
    <location>
        <begin position="903"/>
        <end position="950"/>
    </location>
</feature>
<dbReference type="GO" id="GO:0051020">
    <property type="term" value="F:GTPase binding"/>
    <property type="evidence" value="ECO:0007669"/>
    <property type="project" value="TreeGrafter"/>
</dbReference>
<name>A0A9P5XTF8_9AGAR</name>
<dbReference type="InterPro" id="IPR037986">
    <property type="entry name" value="Myo5p-like_CBD_DIL"/>
</dbReference>
<feature type="compositionally biased region" description="Polar residues" evidence="1">
    <location>
        <begin position="476"/>
        <end position="493"/>
    </location>
</feature>
<feature type="region of interest" description="Disordered" evidence="1">
    <location>
        <begin position="782"/>
        <end position="817"/>
    </location>
</feature>
<feature type="compositionally biased region" description="Polar residues" evidence="1">
    <location>
        <begin position="688"/>
        <end position="705"/>
    </location>
</feature>
<dbReference type="AlphaFoldDB" id="A0A9P5XTF8"/>
<reference evidence="3" key="1">
    <citation type="submission" date="2020-11" db="EMBL/GenBank/DDBJ databases">
        <authorList>
            <consortium name="DOE Joint Genome Institute"/>
            <person name="Ahrendt S."/>
            <person name="Riley R."/>
            <person name="Andreopoulos W."/>
            <person name="Labutti K."/>
            <person name="Pangilinan J."/>
            <person name="Ruiz-Duenas F.J."/>
            <person name="Barrasa J.M."/>
            <person name="Sanchez-Garcia M."/>
            <person name="Camarero S."/>
            <person name="Miyauchi S."/>
            <person name="Serrano A."/>
            <person name="Linde D."/>
            <person name="Babiker R."/>
            <person name="Drula E."/>
            <person name="Ayuso-Fernandez I."/>
            <person name="Pacheco R."/>
            <person name="Padilla G."/>
            <person name="Ferreira P."/>
            <person name="Barriuso J."/>
            <person name="Kellner H."/>
            <person name="Castanera R."/>
            <person name="Alfaro M."/>
            <person name="Ramirez L."/>
            <person name="Pisabarro A.G."/>
            <person name="Kuo A."/>
            <person name="Tritt A."/>
            <person name="Lipzen A."/>
            <person name="He G."/>
            <person name="Yan M."/>
            <person name="Ng V."/>
            <person name="Cullen D."/>
            <person name="Martin F."/>
            <person name="Rosso M.-N."/>
            <person name="Henrissat B."/>
            <person name="Hibbett D."/>
            <person name="Martinez A.T."/>
            <person name="Grigoriev I.V."/>
        </authorList>
    </citation>
    <scope>NUCLEOTIDE SEQUENCE</scope>
    <source>
        <strain evidence="3">MF-IS2</strain>
    </source>
</reference>
<proteinExistence type="predicted"/>
<dbReference type="PROSITE" id="PS51126">
    <property type="entry name" value="DILUTE"/>
    <property type="match status" value="1"/>
</dbReference>
<dbReference type="PANTHER" id="PTHR16027:SF6">
    <property type="entry name" value="DILUTE DOMAIN-CONTAINING PROTEIN"/>
    <property type="match status" value="1"/>
</dbReference>
<dbReference type="PANTHER" id="PTHR16027">
    <property type="entry name" value="DILUTE DOMAIN-CONTAINING PROTEIN YPR089W"/>
    <property type="match status" value="1"/>
</dbReference>
<dbReference type="Proteomes" id="UP000807342">
    <property type="component" value="Unassembled WGS sequence"/>
</dbReference>
<feature type="region of interest" description="Disordered" evidence="1">
    <location>
        <begin position="852"/>
        <end position="879"/>
    </location>
</feature>
<dbReference type="OrthoDB" id="426293at2759"/>
<dbReference type="SMART" id="SM01132">
    <property type="entry name" value="DIL"/>
    <property type="match status" value="1"/>
</dbReference>
<sequence>MTTTTATPPAPINLSSLDLAPEPDLHPLYPTPAQISSLLSVHSGLSPCEKSKLVAHCASRACVFGDLTLLQYLLTDPQAQVHLDLSTRDDDGLGLVSLAIYGFGVDSDRDIEREECVRLLVNQGANILPDHTGWTPLHHAALLSPPTLISYLMTHGCSPFALTKRNLTPLDIVTAHSTVPGREDVALLLEEAMRSEGWEGSRMDQRRRLVEQQQKRRGRRKELRADVTKVLGVHPDWWGREPEFPPSDSDTSDDEDDEPDSDEIYTPPLDYSSMLVFSPDTLPRMLESLVTNYPLSLRDATPANSLYMLTRFACLACDHTWMEELILSATDAIEEAFFNRAEDLTTLVFWLYNTTLWLHLIQCDNAINQTCEFMGSFELIEEVINSVFVFIIRFAERRIDQILDSTFLDYAPSSDFDSVQFESEWNFLRTFTSRKKATNTNTNANATARPPASSTAPPSPGRPLSPSSSQPTVSSRKFSSLRQSFSKKSQPSTPLKGLFSDMTSATPQAPSPVDLTAFFSALHSFLVMSDVNPALITQFWSQVFYWTACEVFNRIITRKKYLCRSRAVRINLNLSVIEDWITEVGLPNGIHAHFVPVRDLLNWLQCLSSITEFPDLVATIQSMKNINPLQMRRALRDYKYEVNEGRMTDECIQYLTQLQKDWERHRVKMGVEAMRKEINERERDRESISSLQNEADQSFSSVTTSGTSEAVNAQIGIDLLFDKTKDKSIWEPIKPPEPLGELLDSRYMIPLLFPSDPRLLAALPRKLTSELVVNGYGHGTITSANSDYSSRKSIDSQRSSDGLSHHTRNSHREDENGGIMSWRCRNRKIREVGVGALQRIDGVVSAARWGKPVDPRFTEDDDEPADGDPLVEGNGTGGEWKEKLSLHTRHPSYSADDLHRIVEDDEPTVRINTQPTPLTRKPSAHAHAGRRNRSSIGEITPVEKRRHDEL</sequence>
<feature type="compositionally biased region" description="Acidic residues" evidence="1">
    <location>
        <begin position="250"/>
        <end position="263"/>
    </location>
</feature>
<feature type="region of interest" description="Disordered" evidence="1">
    <location>
        <begin position="200"/>
        <end position="223"/>
    </location>
</feature>
<dbReference type="EMBL" id="MU151051">
    <property type="protein sequence ID" value="KAF9455116.1"/>
    <property type="molecule type" value="Genomic_DNA"/>
</dbReference>
<dbReference type="Pfam" id="PF12796">
    <property type="entry name" value="Ank_2"/>
    <property type="match status" value="1"/>
</dbReference>
<gene>
    <name evidence="3" type="ORF">P691DRAFT_792202</name>
</gene>
<feature type="compositionally biased region" description="Low complexity" evidence="1">
    <location>
        <begin position="438"/>
        <end position="456"/>
    </location>
</feature>
<feature type="domain" description="Dilute" evidence="2">
    <location>
        <begin position="327"/>
        <end position="661"/>
    </location>
</feature>
<feature type="compositionally biased region" description="Basic and acidic residues" evidence="1">
    <location>
        <begin position="200"/>
        <end position="214"/>
    </location>
</feature>
<dbReference type="Pfam" id="PF01843">
    <property type="entry name" value="DIL"/>
    <property type="match status" value="1"/>
</dbReference>
<keyword evidence="4" id="KW-1185">Reference proteome</keyword>
<feature type="region of interest" description="Disordered" evidence="1">
    <location>
        <begin position="679"/>
        <end position="705"/>
    </location>
</feature>
<feature type="region of interest" description="Disordered" evidence="1">
    <location>
        <begin position="438"/>
        <end position="501"/>
    </location>
</feature>
<protein>
    <recommendedName>
        <fullName evidence="2">Dilute domain-containing protein</fullName>
    </recommendedName>
</protein>
<dbReference type="InterPro" id="IPR052072">
    <property type="entry name" value="Vascular_dev_regulator"/>
</dbReference>
<feature type="compositionally biased region" description="Basic and acidic residues" evidence="1">
    <location>
        <begin position="941"/>
        <end position="950"/>
    </location>
</feature>
<feature type="region of interest" description="Disordered" evidence="1">
    <location>
        <begin position="237"/>
        <end position="268"/>
    </location>
</feature>
<feature type="compositionally biased region" description="Basic residues" evidence="1">
    <location>
        <begin position="922"/>
        <end position="933"/>
    </location>
</feature>
<dbReference type="InterPro" id="IPR002710">
    <property type="entry name" value="Dilute_dom"/>
</dbReference>
<evidence type="ECO:0000259" key="2">
    <source>
        <dbReference type="PROSITE" id="PS51126"/>
    </source>
</evidence>
<dbReference type="InterPro" id="IPR002110">
    <property type="entry name" value="Ankyrin_rpt"/>
</dbReference>
<dbReference type="Gene3D" id="1.25.40.20">
    <property type="entry name" value="Ankyrin repeat-containing domain"/>
    <property type="match status" value="1"/>
</dbReference>
<evidence type="ECO:0000256" key="1">
    <source>
        <dbReference type="SAM" id="MobiDB-lite"/>
    </source>
</evidence>
<evidence type="ECO:0000313" key="4">
    <source>
        <dbReference type="Proteomes" id="UP000807342"/>
    </source>
</evidence>
<feature type="compositionally biased region" description="Low complexity" evidence="1">
    <location>
        <begin position="464"/>
        <end position="475"/>
    </location>
</feature>